<proteinExistence type="predicted"/>
<sequence length="657" mass="68334">MSLAPLTPTFPQSFPVSQGDMLPVRSVGEITDGQAQPFLTDLPDFADFMAQIDKVAPSATHATETGSASEATARPESEIPLRPASEKDEAESETYLPESQTAGVDDPATLAESATGPETDSSDIFIGDTVSLRPPVFQLIPRAAESVQAASWHQNVDETADSETLVHRPDSPAEYLHVSGVPFDIVKPLGGDQDPGADFALFAPVDKTIQNGGGTKVSSASMSLQEFTIVASAARSPIAPMTRDGRDVPAGSAGVPESTPALGWGRIAVPAGSGASFSGGGFWQDAPVNPKSAATAEPGDVPAGLLPRRAVEQVLVRPDPAFSGVTKAIPSAEAPAAQIPLSVAAERQTSSPGSAQTHAAVVAGAAAGPAPLPTSPGRVAADPVMLSSVPLNPSLPGRVDQTRPKTEVPFATTQGSRNATPVPMKAEIVTRNAWRTESQTSPTQGETVSAAPEKTLVNTPKVPVSVPPRVQGAQEMVPLAMNHAGHAFAIMEGFFDKKTTEDAAEFTTISPIGTSTALPRPEAGMPRLDLPRHVAQQIADVATRAADGPVDLHLNPAELGKVRISMAMAEGGIAVNILAERPETLDLMRRHIDQLAQEFRHLGYGTINFSFGQQKQGQENRQDGGHAATPSSASGDRVAAAPATRAGRQDSGLDIRI</sequence>
<dbReference type="Gene3D" id="3.30.750.140">
    <property type="match status" value="1"/>
</dbReference>
<accession>A0ABW3TET8</accession>
<feature type="region of interest" description="Disordered" evidence="1">
    <location>
        <begin position="615"/>
        <end position="657"/>
    </location>
</feature>
<evidence type="ECO:0000259" key="2">
    <source>
        <dbReference type="Pfam" id="PF02120"/>
    </source>
</evidence>
<feature type="compositionally biased region" description="Low complexity" evidence="1">
    <location>
        <begin position="58"/>
        <end position="72"/>
    </location>
</feature>
<feature type="compositionally biased region" description="Basic and acidic residues" evidence="1">
    <location>
        <begin position="73"/>
        <end position="87"/>
    </location>
</feature>
<dbReference type="EMBL" id="JBHTKR010000004">
    <property type="protein sequence ID" value="MFD1195062.1"/>
    <property type="molecule type" value="Genomic_DNA"/>
</dbReference>
<dbReference type="InterPro" id="IPR038610">
    <property type="entry name" value="FliK-like_C_sf"/>
</dbReference>
<feature type="region of interest" description="Disordered" evidence="1">
    <location>
        <begin position="240"/>
        <end position="262"/>
    </location>
</feature>
<feature type="domain" description="Flagellar hook-length control protein-like C-terminal" evidence="2">
    <location>
        <begin position="550"/>
        <end position="618"/>
    </location>
</feature>
<dbReference type="Pfam" id="PF02120">
    <property type="entry name" value="Flg_hook"/>
    <property type="match status" value="1"/>
</dbReference>
<reference evidence="4" key="1">
    <citation type="journal article" date="2019" name="Int. J. Syst. Evol. Microbiol.">
        <title>The Global Catalogue of Microorganisms (GCM) 10K type strain sequencing project: providing services to taxonomists for standard genome sequencing and annotation.</title>
        <authorList>
            <consortium name="The Broad Institute Genomics Platform"/>
            <consortium name="The Broad Institute Genome Sequencing Center for Infectious Disease"/>
            <person name="Wu L."/>
            <person name="Ma J."/>
        </authorList>
    </citation>
    <scope>NUCLEOTIDE SEQUENCE [LARGE SCALE GENOMIC DNA]</scope>
    <source>
        <strain evidence="4">CCUG 55328</strain>
    </source>
</reference>
<dbReference type="InterPro" id="IPR021136">
    <property type="entry name" value="Flagellar_hook_control-like_C"/>
</dbReference>
<comment type="caution">
    <text evidence="3">The sequence shown here is derived from an EMBL/GenBank/DDBJ whole genome shotgun (WGS) entry which is preliminary data.</text>
</comment>
<dbReference type="CDD" id="cd17470">
    <property type="entry name" value="T3SS_Flik_C"/>
    <property type="match status" value="1"/>
</dbReference>
<keyword evidence="3" id="KW-0966">Cell projection</keyword>
<dbReference type="Proteomes" id="UP001597151">
    <property type="component" value="Unassembled WGS sequence"/>
</dbReference>
<keyword evidence="4" id="KW-1185">Reference proteome</keyword>
<protein>
    <submittedName>
        <fullName evidence="3">Flagellar hook-length control protein FliK</fullName>
    </submittedName>
</protein>
<evidence type="ECO:0000313" key="3">
    <source>
        <dbReference type="EMBL" id="MFD1195062.1"/>
    </source>
</evidence>
<dbReference type="RefSeq" id="WP_380791378.1">
    <property type="nucleotide sequence ID" value="NZ_JBHTKR010000004.1"/>
</dbReference>
<evidence type="ECO:0000256" key="1">
    <source>
        <dbReference type="SAM" id="MobiDB-lite"/>
    </source>
</evidence>
<keyword evidence="3" id="KW-0282">Flagellum</keyword>
<feature type="compositionally biased region" description="Basic and acidic residues" evidence="1">
    <location>
        <begin position="647"/>
        <end position="657"/>
    </location>
</feature>
<organism evidence="3 4">
    <name type="scientific">Seohaeicola saemankumensis</name>
    <dbReference type="NCBI Taxonomy" id="481181"/>
    <lineage>
        <taxon>Bacteria</taxon>
        <taxon>Pseudomonadati</taxon>
        <taxon>Pseudomonadota</taxon>
        <taxon>Alphaproteobacteria</taxon>
        <taxon>Rhodobacterales</taxon>
        <taxon>Roseobacteraceae</taxon>
        <taxon>Seohaeicola</taxon>
    </lineage>
</organism>
<feature type="region of interest" description="Disordered" evidence="1">
    <location>
        <begin position="392"/>
        <end position="418"/>
    </location>
</feature>
<keyword evidence="3" id="KW-0969">Cilium</keyword>
<name>A0ABW3TET8_9RHOB</name>
<feature type="region of interest" description="Disordered" evidence="1">
    <location>
        <begin position="57"/>
        <end position="126"/>
    </location>
</feature>
<evidence type="ECO:0000313" key="4">
    <source>
        <dbReference type="Proteomes" id="UP001597151"/>
    </source>
</evidence>
<gene>
    <name evidence="3" type="ORF">ACFQ3C_10300</name>
</gene>